<organism evidence="2 3">
    <name type="scientific">Mucor circinelloides f. circinelloides (strain 1006PhL)</name>
    <name type="common">Mucormycosis agent</name>
    <name type="synonym">Calyptromyces circinelloides</name>
    <dbReference type="NCBI Taxonomy" id="1220926"/>
    <lineage>
        <taxon>Eukaryota</taxon>
        <taxon>Fungi</taxon>
        <taxon>Fungi incertae sedis</taxon>
        <taxon>Mucoromycota</taxon>
        <taxon>Mucoromycotina</taxon>
        <taxon>Mucoromycetes</taxon>
        <taxon>Mucorales</taxon>
        <taxon>Mucorineae</taxon>
        <taxon>Mucoraceae</taxon>
        <taxon>Mucor</taxon>
    </lineage>
</organism>
<dbReference type="PROSITE" id="PS50181">
    <property type="entry name" value="FBOX"/>
    <property type="match status" value="1"/>
</dbReference>
<dbReference type="InterPro" id="IPR036047">
    <property type="entry name" value="F-box-like_dom_sf"/>
</dbReference>
<name>S2J1K7_MUCC1</name>
<dbReference type="SMART" id="SM00256">
    <property type="entry name" value="FBOX"/>
    <property type="match status" value="1"/>
</dbReference>
<dbReference type="Proteomes" id="UP000014254">
    <property type="component" value="Unassembled WGS sequence"/>
</dbReference>
<evidence type="ECO:0000313" key="2">
    <source>
        <dbReference type="EMBL" id="EPB82017.1"/>
    </source>
</evidence>
<reference evidence="3" key="1">
    <citation type="submission" date="2013-05" db="EMBL/GenBank/DDBJ databases">
        <title>The Genome sequence of Mucor circinelloides f. circinelloides 1006PhL.</title>
        <authorList>
            <consortium name="The Broad Institute Genomics Platform"/>
            <person name="Cuomo C."/>
            <person name="Earl A."/>
            <person name="Findley K."/>
            <person name="Lee S.C."/>
            <person name="Walker B."/>
            <person name="Young S."/>
            <person name="Zeng Q."/>
            <person name="Gargeya S."/>
            <person name="Fitzgerald M."/>
            <person name="Haas B."/>
            <person name="Abouelleil A."/>
            <person name="Allen A.W."/>
            <person name="Alvarado L."/>
            <person name="Arachchi H.M."/>
            <person name="Berlin A.M."/>
            <person name="Chapman S.B."/>
            <person name="Gainer-Dewar J."/>
            <person name="Goldberg J."/>
            <person name="Griggs A."/>
            <person name="Gujja S."/>
            <person name="Hansen M."/>
            <person name="Howarth C."/>
            <person name="Imamovic A."/>
            <person name="Ireland A."/>
            <person name="Larimer J."/>
            <person name="McCowan C."/>
            <person name="Murphy C."/>
            <person name="Pearson M."/>
            <person name="Poon T.W."/>
            <person name="Priest M."/>
            <person name="Roberts A."/>
            <person name="Saif S."/>
            <person name="Shea T."/>
            <person name="Sisk P."/>
            <person name="Sykes S."/>
            <person name="Wortman J."/>
            <person name="Nusbaum C."/>
            <person name="Birren B."/>
        </authorList>
    </citation>
    <scope>NUCLEOTIDE SEQUENCE [LARGE SCALE GENOMIC DNA]</scope>
    <source>
        <strain evidence="3">1006PhL</strain>
    </source>
</reference>
<proteinExistence type="predicted"/>
<protein>
    <recommendedName>
        <fullName evidence="1">F-box domain-containing protein</fullName>
    </recommendedName>
</protein>
<dbReference type="SUPFAM" id="SSF52047">
    <property type="entry name" value="RNI-like"/>
    <property type="match status" value="1"/>
</dbReference>
<dbReference type="Gene3D" id="3.80.10.10">
    <property type="entry name" value="Ribonuclease Inhibitor"/>
    <property type="match status" value="1"/>
</dbReference>
<dbReference type="AlphaFoldDB" id="S2J1K7"/>
<accession>S2J1K7</accession>
<sequence>MTNIVHRVPLEVWINVFGYLQAKDLCKCRLVCQTWNYPAESAIFSSRIHVSGKSRANKLYQVLLEKPQLARFIKDIKLFVALDYTGLNLKILKASFTSNMVNVSMALHNVKPAFFTTLVEAAESLSDTNFRLKRFPSVKDHIVLDEYYIKAAHIFRQSLEELKISLNSEGMDTLLNRLEGFKNLKKLELIDNITAFERVQKLDLVLKNCHGLCELKLTRASNEDEDTGFTEQNEVDVLPWMVKHVEQVKTLKKVVTCKASLDVVRYLIYKYPDIELFICNGLNQYDEGYSLGLLDAAKGLPKLMTSFSYHVHQDLQASISSICALNDMPRNVSAGFIYSISEDDFHATSESTIIKYCIRRRPAAPQNSAQR</sequence>
<dbReference type="OrthoDB" id="2218526at2759"/>
<gene>
    <name evidence="2" type="ORF">HMPREF1544_11259</name>
</gene>
<feature type="domain" description="F-box" evidence="1">
    <location>
        <begin position="2"/>
        <end position="63"/>
    </location>
</feature>
<evidence type="ECO:0000259" key="1">
    <source>
        <dbReference type="PROSITE" id="PS50181"/>
    </source>
</evidence>
<dbReference type="InParanoid" id="S2J1K7"/>
<dbReference type="EMBL" id="KE124135">
    <property type="protein sequence ID" value="EPB82017.1"/>
    <property type="molecule type" value="Genomic_DNA"/>
</dbReference>
<dbReference type="InterPro" id="IPR032675">
    <property type="entry name" value="LRR_dom_sf"/>
</dbReference>
<dbReference type="Pfam" id="PF12937">
    <property type="entry name" value="F-box-like"/>
    <property type="match status" value="1"/>
</dbReference>
<dbReference type="InterPro" id="IPR001810">
    <property type="entry name" value="F-box_dom"/>
</dbReference>
<dbReference type="VEuPathDB" id="FungiDB:HMPREF1544_11259"/>
<dbReference type="SUPFAM" id="SSF81383">
    <property type="entry name" value="F-box domain"/>
    <property type="match status" value="1"/>
</dbReference>
<evidence type="ECO:0000313" key="3">
    <source>
        <dbReference type="Proteomes" id="UP000014254"/>
    </source>
</evidence>
<keyword evidence="3" id="KW-1185">Reference proteome</keyword>
<dbReference type="Gene3D" id="1.20.1280.50">
    <property type="match status" value="1"/>
</dbReference>